<keyword evidence="3" id="KW-0687">Ribonucleoprotein</keyword>
<evidence type="ECO:0000256" key="4">
    <source>
        <dbReference type="ARBA" id="ARBA00040613"/>
    </source>
</evidence>
<dbReference type="GO" id="GO:0002181">
    <property type="term" value="P:cytoplasmic translation"/>
    <property type="evidence" value="ECO:0007669"/>
    <property type="project" value="TreeGrafter"/>
</dbReference>
<evidence type="ECO:0000256" key="3">
    <source>
        <dbReference type="ARBA" id="ARBA00023274"/>
    </source>
</evidence>
<dbReference type="Proteomes" id="UP001497525">
    <property type="component" value="Unassembled WGS sequence"/>
</dbReference>
<dbReference type="PANTHER" id="PTHR10064:SF0">
    <property type="entry name" value="FI24544P1-RELATED"/>
    <property type="match status" value="1"/>
</dbReference>
<dbReference type="EMBL" id="CAXLJL010000378">
    <property type="protein sequence ID" value="CAL5137201.1"/>
    <property type="molecule type" value="Genomic_DNA"/>
</dbReference>
<reference evidence="7" key="1">
    <citation type="submission" date="2024-06" db="EMBL/GenBank/DDBJ databases">
        <authorList>
            <person name="Liu X."/>
            <person name="Lenzi L."/>
            <person name="Haldenby T S."/>
            <person name="Uol C."/>
        </authorList>
    </citation>
    <scope>NUCLEOTIDE SEQUENCE</scope>
</reference>
<dbReference type="GO" id="GO:0005737">
    <property type="term" value="C:cytoplasm"/>
    <property type="evidence" value="ECO:0007669"/>
    <property type="project" value="UniProtKB-ARBA"/>
</dbReference>
<evidence type="ECO:0000256" key="2">
    <source>
        <dbReference type="ARBA" id="ARBA00022980"/>
    </source>
</evidence>
<dbReference type="AlphaFoldDB" id="A0AAV2TMI5"/>
<dbReference type="GO" id="GO:0003735">
    <property type="term" value="F:structural constituent of ribosome"/>
    <property type="evidence" value="ECO:0007669"/>
    <property type="project" value="InterPro"/>
</dbReference>
<proteinExistence type="inferred from homology"/>
<evidence type="ECO:0000256" key="6">
    <source>
        <dbReference type="SAM" id="MobiDB-lite"/>
    </source>
</evidence>
<evidence type="ECO:0000256" key="5">
    <source>
        <dbReference type="ARBA" id="ARBA00041214"/>
    </source>
</evidence>
<accession>A0AAV2TMI5</accession>
<dbReference type="InterPro" id="IPR002671">
    <property type="entry name" value="Ribosomal_eL22"/>
</dbReference>
<feature type="region of interest" description="Disordered" evidence="6">
    <location>
        <begin position="1"/>
        <end position="20"/>
    </location>
</feature>
<dbReference type="Pfam" id="PF01776">
    <property type="entry name" value="Ribosomal_L22e"/>
    <property type="match status" value="1"/>
</dbReference>
<sequence length="133" mass="15801">MTATTKQVQRKKPTKSSAKKKQQLRFTIGCAAKVIDEDIVDFPSFEKYLKERIKVHNKLNNLGRDVRVEQDKNSITVTSNIPFSKRYLKYLTKKFLKRNKLRDFLRVVAKSKDAYELRFYNFETEETDNEEED</sequence>
<name>A0AAV2TMI5_CALDB</name>
<feature type="compositionally biased region" description="Basic residues" evidence="6">
    <location>
        <begin position="8"/>
        <end position="20"/>
    </location>
</feature>
<dbReference type="GO" id="GO:0005840">
    <property type="term" value="C:ribosome"/>
    <property type="evidence" value="ECO:0007669"/>
    <property type="project" value="UniProtKB-KW"/>
</dbReference>
<comment type="similarity">
    <text evidence="1">Belongs to the eukaryotic ribosomal protein eL22 family.</text>
</comment>
<dbReference type="PANTHER" id="PTHR10064">
    <property type="entry name" value="60S RIBOSOMAL PROTEIN L22"/>
    <property type="match status" value="1"/>
</dbReference>
<organism evidence="7 8">
    <name type="scientific">Calicophoron daubneyi</name>
    <name type="common">Rumen fluke</name>
    <name type="synonym">Paramphistomum daubneyi</name>
    <dbReference type="NCBI Taxonomy" id="300641"/>
    <lineage>
        <taxon>Eukaryota</taxon>
        <taxon>Metazoa</taxon>
        <taxon>Spiralia</taxon>
        <taxon>Lophotrochozoa</taxon>
        <taxon>Platyhelminthes</taxon>
        <taxon>Trematoda</taxon>
        <taxon>Digenea</taxon>
        <taxon>Plagiorchiida</taxon>
        <taxon>Pronocephalata</taxon>
        <taxon>Paramphistomoidea</taxon>
        <taxon>Paramphistomidae</taxon>
        <taxon>Calicophoron</taxon>
    </lineage>
</organism>
<protein>
    <recommendedName>
        <fullName evidence="4">Large ribosomal subunit protein eL22</fullName>
    </recommendedName>
    <alternativeName>
        <fullName evidence="5">60S ribosomal protein L22</fullName>
    </alternativeName>
</protein>
<dbReference type="GO" id="GO:1990904">
    <property type="term" value="C:ribonucleoprotein complex"/>
    <property type="evidence" value="ECO:0007669"/>
    <property type="project" value="UniProtKB-KW"/>
</dbReference>
<keyword evidence="2" id="KW-0689">Ribosomal protein</keyword>
<dbReference type="Gene3D" id="3.30.1360.210">
    <property type="match status" value="1"/>
</dbReference>
<comment type="caution">
    <text evidence="7">The sequence shown here is derived from an EMBL/GenBank/DDBJ whole genome shotgun (WGS) entry which is preliminary data.</text>
</comment>
<evidence type="ECO:0000313" key="8">
    <source>
        <dbReference type="Proteomes" id="UP001497525"/>
    </source>
</evidence>
<gene>
    <name evidence="7" type="ORF">CDAUBV1_LOCUS11458</name>
</gene>
<dbReference type="InterPro" id="IPR038526">
    <property type="entry name" value="Ribosomal_eL22_sf"/>
</dbReference>
<evidence type="ECO:0000256" key="1">
    <source>
        <dbReference type="ARBA" id="ARBA00007817"/>
    </source>
</evidence>
<dbReference type="GO" id="GO:0003723">
    <property type="term" value="F:RNA binding"/>
    <property type="evidence" value="ECO:0007669"/>
    <property type="project" value="TreeGrafter"/>
</dbReference>
<evidence type="ECO:0000313" key="7">
    <source>
        <dbReference type="EMBL" id="CAL5137201.1"/>
    </source>
</evidence>
<dbReference type="FunFam" id="3.30.1360.210:FF:000001">
    <property type="entry name" value="60S ribosomal protein L22 1"/>
    <property type="match status" value="1"/>
</dbReference>